<name>A0ABW0BWL9_9BACT</name>
<comment type="caution">
    <text evidence="1">The sequence shown here is derived from an EMBL/GenBank/DDBJ whole genome shotgun (WGS) entry which is preliminary data.</text>
</comment>
<gene>
    <name evidence="1" type="ORF">ACFPIK_10975</name>
</gene>
<reference evidence="2" key="1">
    <citation type="journal article" date="2019" name="Int. J. Syst. Evol. Microbiol.">
        <title>The Global Catalogue of Microorganisms (GCM) 10K type strain sequencing project: providing services to taxonomists for standard genome sequencing and annotation.</title>
        <authorList>
            <consortium name="The Broad Institute Genomics Platform"/>
            <consortium name="The Broad Institute Genome Sequencing Center for Infectious Disease"/>
            <person name="Wu L."/>
            <person name="Ma J."/>
        </authorList>
    </citation>
    <scope>NUCLEOTIDE SEQUENCE [LARGE SCALE GENOMIC DNA]</scope>
    <source>
        <strain evidence="2">CGMCC 1.7030</strain>
    </source>
</reference>
<sequence length="375" mass="43545">MRIKFICLIFITLFSCSEDFSSEQLVKFEVSQKYSVDLSKVGLSSQLEFPVAISESDPNRFFIFNSFTRTIDTVSINEEILSVSKGVEIPFEGPNGVESFNYFIEYENNFIFLDHNSVYIPNSFQIKRIQFSKLPFAVDEKLEYVTRGNSISDGFNFLNYKNSKIYLFFETFDGFNKKLVSFDFINSDMKLIEFKLIEEFEDHIISFKEGSFLAQNPYLPMIKVEQDFLIISYPFSSKFHKYQLINGSIQDFSPTSKLFNSEKTKPNKNFDTSSFNDFKLESDKWQDDVRFGSFFKLQGELFYRLVKGRKDGDKSSKFIEVFDINLNKIGEADLSSIQPDLGAMSIPIGGKIFIKSKVQKSEDIMDYYLITISKY</sequence>
<organism evidence="1 2">
    <name type="scientific">Algoriphagus aquatilis</name>
    <dbReference type="NCBI Taxonomy" id="490186"/>
    <lineage>
        <taxon>Bacteria</taxon>
        <taxon>Pseudomonadati</taxon>
        <taxon>Bacteroidota</taxon>
        <taxon>Cytophagia</taxon>
        <taxon>Cytophagales</taxon>
        <taxon>Cyclobacteriaceae</taxon>
        <taxon>Algoriphagus</taxon>
    </lineage>
</organism>
<proteinExistence type="predicted"/>
<evidence type="ECO:0000313" key="1">
    <source>
        <dbReference type="EMBL" id="MFC5192293.1"/>
    </source>
</evidence>
<accession>A0ABW0BWL9</accession>
<dbReference type="RefSeq" id="WP_377915160.1">
    <property type="nucleotide sequence ID" value="NZ_JBHSKS010000007.1"/>
</dbReference>
<dbReference type="EMBL" id="JBHSKS010000007">
    <property type="protein sequence ID" value="MFC5192293.1"/>
    <property type="molecule type" value="Genomic_DNA"/>
</dbReference>
<protein>
    <recommendedName>
        <fullName evidence="3">DUF4221 domain-containing protein</fullName>
    </recommendedName>
</protein>
<dbReference type="Proteomes" id="UP001596163">
    <property type="component" value="Unassembled WGS sequence"/>
</dbReference>
<dbReference type="PROSITE" id="PS51257">
    <property type="entry name" value="PROKAR_LIPOPROTEIN"/>
    <property type="match status" value="1"/>
</dbReference>
<keyword evidence="2" id="KW-1185">Reference proteome</keyword>
<evidence type="ECO:0000313" key="2">
    <source>
        <dbReference type="Proteomes" id="UP001596163"/>
    </source>
</evidence>
<evidence type="ECO:0008006" key="3">
    <source>
        <dbReference type="Google" id="ProtNLM"/>
    </source>
</evidence>